<evidence type="ECO:0000313" key="2">
    <source>
        <dbReference type="Proteomes" id="UP001145742"/>
    </source>
</evidence>
<dbReference type="EMBL" id="WHWB01032006">
    <property type="protein sequence ID" value="KAJ7427247.1"/>
    <property type="molecule type" value="Genomic_DNA"/>
</dbReference>
<gene>
    <name evidence="1" type="ORF">WISP_08730</name>
</gene>
<protein>
    <submittedName>
        <fullName evidence="1">Uncharacterized protein</fullName>
    </submittedName>
</protein>
<dbReference type="Proteomes" id="UP001145742">
    <property type="component" value="Unassembled WGS sequence"/>
</dbReference>
<proteinExistence type="predicted"/>
<name>A0ABQ9DWG7_9PASS</name>
<reference evidence="1" key="1">
    <citation type="submission" date="2019-10" db="EMBL/GenBank/DDBJ databases">
        <authorList>
            <person name="Soares A.E.R."/>
            <person name="Aleixo A."/>
            <person name="Schneider P."/>
            <person name="Miyaki C.Y."/>
            <person name="Schneider M.P."/>
            <person name="Mello C."/>
            <person name="Vasconcelos A.T.R."/>
        </authorList>
    </citation>
    <scope>NUCLEOTIDE SEQUENCE</scope>
    <source>
        <tissue evidence="1">Muscle</tissue>
    </source>
</reference>
<sequence length="167" mass="18547">MIWTRESSVAEDTELGGTVDLLEGREALQRDLDRLDRLAKANGLRFNKAKWQGPPKALFDEKEVLEKCPDAVKMKPQEAVTAMRSTLSLLFSRLKNQVTSTTPHTASPQGSSPSLLSSFGLFLTALRLSYIVVPKTAQNIQVVNEEFEENWAKDGVLWNASGDWTPA</sequence>
<evidence type="ECO:0000313" key="1">
    <source>
        <dbReference type="EMBL" id="KAJ7427247.1"/>
    </source>
</evidence>
<comment type="caution">
    <text evidence="1">The sequence shown here is derived from an EMBL/GenBank/DDBJ whole genome shotgun (WGS) entry which is preliminary data.</text>
</comment>
<keyword evidence="2" id="KW-1185">Reference proteome</keyword>
<accession>A0ABQ9DWG7</accession>
<organism evidence="1 2">
    <name type="scientific">Willisornis vidua</name>
    <name type="common">Xingu scale-backed antbird</name>
    <dbReference type="NCBI Taxonomy" id="1566151"/>
    <lineage>
        <taxon>Eukaryota</taxon>
        <taxon>Metazoa</taxon>
        <taxon>Chordata</taxon>
        <taxon>Craniata</taxon>
        <taxon>Vertebrata</taxon>
        <taxon>Euteleostomi</taxon>
        <taxon>Archelosauria</taxon>
        <taxon>Archosauria</taxon>
        <taxon>Dinosauria</taxon>
        <taxon>Saurischia</taxon>
        <taxon>Theropoda</taxon>
        <taxon>Coelurosauria</taxon>
        <taxon>Aves</taxon>
        <taxon>Neognathae</taxon>
        <taxon>Neoaves</taxon>
        <taxon>Telluraves</taxon>
        <taxon>Australaves</taxon>
        <taxon>Passeriformes</taxon>
        <taxon>Thamnophilidae</taxon>
        <taxon>Willisornis</taxon>
    </lineage>
</organism>